<name>A0A917RHF9_9ACTN</name>
<feature type="region of interest" description="Disordered" evidence="1">
    <location>
        <begin position="1"/>
        <end position="24"/>
    </location>
</feature>
<dbReference type="EMBL" id="BMNT01000036">
    <property type="protein sequence ID" value="GGL07355.1"/>
    <property type="molecule type" value="Genomic_DNA"/>
</dbReference>
<keyword evidence="3" id="KW-1185">Reference proteome</keyword>
<reference evidence="2" key="2">
    <citation type="submission" date="2020-09" db="EMBL/GenBank/DDBJ databases">
        <authorList>
            <person name="Sun Q."/>
            <person name="Ohkuma M."/>
        </authorList>
    </citation>
    <scope>NUCLEOTIDE SEQUENCE</scope>
    <source>
        <strain evidence="2">JCM 13064</strain>
    </source>
</reference>
<evidence type="ECO:0000256" key="1">
    <source>
        <dbReference type="SAM" id="MobiDB-lite"/>
    </source>
</evidence>
<evidence type="ECO:0008006" key="4">
    <source>
        <dbReference type="Google" id="ProtNLM"/>
    </source>
</evidence>
<reference evidence="2" key="1">
    <citation type="journal article" date="2014" name="Int. J. Syst. Evol. Microbiol.">
        <title>Complete genome sequence of Corynebacterium casei LMG S-19264T (=DSM 44701T), isolated from a smear-ripened cheese.</title>
        <authorList>
            <consortium name="US DOE Joint Genome Institute (JGI-PGF)"/>
            <person name="Walter F."/>
            <person name="Albersmeier A."/>
            <person name="Kalinowski J."/>
            <person name="Ruckert C."/>
        </authorList>
    </citation>
    <scope>NUCLEOTIDE SEQUENCE</scope>
    <source>
        <strain evidence="2">JCM 13064</strain>
    </source>
</reference>
<proteinExistence type="predicted"/>
<feature type="region of interest" description="Disordered" evidence="1">
    <location>
        <begin position="48"/>
        <end position="67"/>
    </location>
</feature>
<dbReference type="SUPFAM" id="SSF48613">
    <property type="entry name" value="Heme oxygenase-like"/>
    <property type="match status" value="1"/>
</dbReference>
<dbReference type="Proteomes" id="UP000645217">
    <property type="component" value="Unassembled WGS sequence"/>
</dbReference>
<accession>A0A917RHF9</accession>
<dbReference type="AlphaFoldDB" id="A0A917RHF9"/>
<feature type="compositionally biased region" description="Polar residues" evidence="1">
    <location>
        <begin position="1"/>
        <end position="10"/>
    </location>
</feature>
<gene>
    <name evidence="2" type="ORF">GCM10007964_57000</name>
</gene>
<evidence type="ECO:0000313" key="2">
    <source>
        <dbReference type="EMBL" id="GGL07355.1"/>
    </source>
</evidence>
<organism evidence="2 3">
    <name type="scientific">Sphaerisporangium melleum</name>
    <dbReference type="NCBI Taxonomy" id="321316"/>
    <lineage>
        <taxon>Bacteria</taxon>
        <taxon>Bacillati</taxon>
        <taxon>Actinomycetota</taxon>
        <taxon>Actinomycetes</taxon>
        <taxon>Streptosporangiales</taxon>
        <taxon>Streptosporangiaceae</taxon>
        <taxon>Sphaerisporangium</taxon>
    </lineage>
</organism>
<dbReference type="InterPro" id="IPR016084">
    <property type="entry name" value="Haem_Oase-like_multi-hlx"/>
</dbReference>
<dbReference type="SMART" id="SM01236">
    <property type="entry name" value="Haem_oxygenase_2"/>
    <property type="match status" value="1"/>
</dbReference>
<evidence type="ECO:0000313" key="3">
    <source>
        <dbReference type="Proteomes" id="UP000645217"/>
    </source>
</evidence>
<comment type="caution">
    <text evidence="2">The sequence shown here is derived from an EMBL/GenBank/DDBJ whole genome shotgun (WGS) entry which is preliminary data.</text>
</comment>
<protein>
    <recommendedName>
        <fullName evidence="4">Iron-containing redox enzyme family protein</fullName>
    </recommendedName>
</protein>
<dbReference type="Pfam" id="PF14518">
    <property type="entry name" value="Haem_oxygenas_2"/>
    <property type="match status" value="1"/>
</dbReference>
<dbReference type="Gene3D" id="1.20.910.10">
    <property type="entry name" value="Heme oxygenase-like"/>
    <property type="match status" value="1"/>
</dbReference>
<sequence>MNPSPSDTPSFPNPPAVPADAPVPSRAMAFGPHVTVLPGADVAAGMPGEALPGVPAGGREPPRLPEPRGPLSAFLFGALTRAPYDLPEVAVDSGEPALFDEDLQIALHVCYELHYRGFDGVDERWEWHPPLLALRARLERRLEEGLAETVARPEPVLPRELPKALTELTAGGGELPPLADFLQHRARPEQFREFVVHRSIYHLKEADPHTFAIPRLSGPAKALLVEIQADEYGGGRPERMHAELYRQTMRGLGLPDAYGTHLDLVPAITLAVGATMSLFGLHRRHRGALLGHLAALEMTSSRPNVKYARGLRRLGAGADTARFYDEHVQADAVHEQVAAQMCAAFAAAEPAMTGEVLYGAACCLTLDRLFAAHLLDAWKAGTGSLRGERRG</sequence>